<evidence type="ECO:0000256" key="1">
    <source>
        <dbReference type="ARBA" id="ARBA00010928"/>
    </source>
</evidence>
<dbReference type="InterPro" id="IPR036291">
    <property type="entry name" value="NAD(P)-bd_dom_sf"/>
</dbReference>
<evidence type="ECO:0000313" key="4">
    <source>
        <dbReference type="EMBL" id="PWA88835.1"/>
    </source>
</evidence>
<dbReference type="EMBL" id="PKPP01000773">
    <property type="protein sequence ID" value="PWA88835.1"/>
    <property type="molecule type" value="Genomic_DNA"/>
</dbReference>
<organism evidence="4 5">
    <name type="scientific">Artemisia annua</name>
    <name type="common">Sweet wormwood</name>
    <dbReference type="NCBI Taxonomy" id="35608"/>
    <lineage>
        <taxon>Eukaryota</taxon>
        <taxon>Viridiplantae</taxon>
        <taxon>Streptophyta</taxon>
        <taxon>Embryophyta</taxon>
        <taxon>Tracheophyta</taxon>
        <taxon>Spermatophyta</taxon>
        <taxon>Magnoliopsida</taxon>
        <taxon>eudicotyledons</taxon>
        <taxon>Gunneridae</taxon>
        <taxon>Pentapetalae</taxon>
        <taxon>asterids</taxon>
        <taxon>campanulids</taxon>
        <taxon>Asterales</taxon>
        <taxon>Asteraceae</taxon>
        <taxon>Asteroideae</taxon>
        <taxon>Anthemideae</taxon>
        <taxon>Artemisiinae</taxon>
        <taxon>Artemisia</taxon>
    </lineage>
</organism>
<dbReference type="InterPro" id="IPR000683">
    <property type="entry name" value="Gfo/Idh/MocA-like_OxRdtase_N"/>
</dbReference>
<dbReference type="PANTHER" id="PTHR46368">
    <property type="match status" value="1"/>
</dbReference>
<dbReference type="AlphaFoldDB" id="A0A2U1PSX3"/>
<evidence type="ECO:0000259" key="3">
    <source>
        <dbReference type="Pfam" id="PF22725"/>
    </source>
</evidence>
<dbReference type="Gene3D" id="3.30.360.10">
    <property type="entry name" value="Dihydrodipicolinate Reductase, domain 2"/>
    <property type="match status" value="1"/>
</dbReference>
<accession>A0A2U1PSX3</accession>
<dbReference type="OrthoDB" id="2129491at2759"/>
<proteinExistence type="inferred from homology"/>
<dbReference type="Pfam" id="PF22725">
    <property type="entry name" value="GFO_IDH_MocA_C3"/>
    <property type="match status" value="1"/>
</dbReference>
<keyword evidence="5" id="KW-1185">Reference proteome</keyword>
<dbReference type="PANTHER" id="PTHR46368:SF19">
    <property type="entry name" value="GFO_IDH_MOCA-LIKE OXIDOREDUCTASE N-TERMINAL DOMAIN-CONTAINING PROTEIN"/>
    <property type="match status" value="1"/>
</dbReference>
<reference evidence="4 5" key="1">
    <citation type="journal article" date="2018" name="Mol. Plant">
        <title>The genome of Artemisia annua provides insight into the evolution of Asteraceae family and artemisinin biosynthesis.</title>
        <authorList>
            <person name="Shen Q."/>
            <person name="Zhang L."/>
            <person name="Liao Z."/>
            <person name="Wang S."/>
            <person name="Yan T."/>
            <person name="Shi P."/>
            <person name="Liu M."/>
            <person name="Fu X."/>
            <person name="Pan Q."/>
            <person name="Wang Y."/>
            <person name="Lv Z."/>
            <person name="Lu X."/>
            <person name="Zhang F."/>
            <person name="Jiang W."/>
            <person name="Ma Y."/>
            <person name="Chen M."/>
            <person name="Hao X."/>
            <person name="Li L."/>
            <person name="Tang Y."/>
            <person name="Lv G."/>
            <person name="Zhou Y."/>
            <person name="Sun X."/>
            <person name="Brodelius P.E."/>
            <person name="Rose J.K.C."/>
            <person name="Tang K."/>
        </authorList>
    </citation>
    <scope>NUCLEOTIDE SEQUENCE [LARGE SCALE GENOMIC DNA]</scope>
    <source>
        <strain evidence="5">cv. Huhao1</strain>
        <tissue evidence="4">Leaf</tissue>
    </source>
</reference>
<dbReference type="SUPFAM" id="SSF55347">
    <property type="entry name" value="Glyceraldehyde-3-phosphate dehydrogenase-like, C-terminal domain"/>
    <property type="match status" value="1"/>
</dbReference>
<feature type="domain" description="GFO/IDH/MocA-like oxidoreductase" evidence="3">
    <location>
        <begin position="138"/>
        <end position="261"/>
    </location>
</feature>
<sequence>MAETKIRFGILGCANIARKISRVILLSPNSTISAIGSRSLDKATAFALENNFPESAKVYGSYDAVLDDPDVDAVYVPLPTSLHLQWAVLAAQKKKHILLEKPVALNAGELDTILEACETSGVQFMDATMWMHHPRTAKMKEILSDQQKFGQIKSVHSTFSYIGDENFQKNNIRVNPNLDSLGALGDAGWYSIRAILWAHDYELPNTVTALQDTEFNESGVILSCGASLNWTNDKKIVTFYCSFLSNLSMDIIATGTKGTLRVHDFVVPFNARVGPYFAVSDSKWIGLGCEPEPSEFRIPTVLPQEVLMVEEFARLVGGICFGKAKPEKKWSMISRKTQAIIDAVVASIKKGYEPVEVVY</sequence>
<dbReference type="STRING" id="35608.A0A2U1PSX3"/>
<comment type="similarity">
    <text evidence="1">Belongs to the Gfo/Idh/MocA family.</text>
</comment>
<comment type="caution">
    <text evidence="4">The sequence shown here is derived from an EMBL/GenBank/DDBJ whole genome shotgun (WGS) entry which is preliminary data.</text>
</comment>
<name>A0A2U1PSX3_ARTAN</name>
<evidence type="ECO:0000259" key="2">
    <source>
        <dbReference type="Pfam" id="PF01408"/>
    </source>
</evidence>
<dbReference type="Pfam" id="PF01408">
    <property type="entry name" value="GFO_IDH_MocA"/>
    <property type="match status" value="1"/>
</dbReference>
<feature type="domain" description="Gfo/Idh/MocA-like oxidoreductase N-terminal" evidence="2">
    <location>
        <begin position="6"/>
        <end position="125"/>
    </location>
</feature>
<gene>
    <name evidence="4" type="ORF">CTI12_AA117320</name>
</gene>
<protein>
    <submittedName>
        <fullName evidence="4">NAD(P)-binding domain-containing protein</fullName>
    </submittedName>
</protein>
<dbReference type="SUPFAM" id="SSF51735">
    <property type="entry name" value="NAD(P)-binding Rossmann-fold domains"/>
    <property type="match status" value="1"/>
</dbReference>
<evidence type="ECO:0000313" key="5">
    <source>
        <dbReference type="Proteomes" id="UP000245207"/>
    </source>
</evidence>
<dbReference type="Gene3D" id="3.40.50.720">
    <property type="entry name" value="NAD(P)-binding Rossmann-like Domain"/>
    <property type="match status" value="1"/>
</dbReference>
<dbReference type="InterPro" id="IPR055170">
    <property type="entry name" value="GFO_IDH_MocA-like_dom"/>
</dbReference>
<dbReference type="Proteomes" id="UP000245207">
    <property type="component" value="Unassembled WGS sequence"/>
</dbReference>
<dbReference type="GO" id="GO:0000166">
    <property type="term" value="F:nucleotide binding"/>
    <property type="evidence" value="ECO:0007669"/>
    <property type="project" value="InterPro"/>
</dbReference>